<evidence type="ECO:0000313" key="1">
    <source>
        <dbReference type="EMBL" id="MED6208573.1"/>
    </source>
</evidence>
<dbReference type="EMBL" id="JASCZI010241946">
    <property type="protein sequence ID" value="MED6208573.1"/>
    <property type="molecule type" value="Genomic_DNA"/>
</dbReference>
<proteinExistence type="predicted"/>
<dbReference type="Proteomes" id="UP001341840">
    <property type="component" value="Unassembled WGS sequence"/>
</dbReference>
<name>A0ABU6YHJ8_9FABA</name>
<evidence type="ECO:0000313" key="2">
    <source>
        <dbReference type="Proteomes" id="UP001341840"/>
    </source>
</evidence>
<protein>
    <recommendedName>
        <fullName evidence="3">Fucosyltransferase</fullName>
    </recommendedName>
</protein>
<keyword evidence="2" id="KW-1185">Reference proteome</keyword>
<comment type="caution">
    <text evidence="1">The sequence shown here is derived from an EMBL/GenBank/DDBJ whole genome shotgun (WGS) entry which is preliminary data.</text>
</comment>
<organism evidence="1 2">
    <name type="scientific">Stylosanthes scabra</name>
    <dbReference type="NCBI Taxonomy" id="79078"/>
    <lineage>
        <taxon>Eukaryota</taxon>
        <taxon>Viridiplantae</taxon>
        <taxon>Streptophyta</taxon>
        <taxon>Embryophyta</taxon>
        <taxon>Tracheophyta</taxon>
        <taxon>Spermatophyta</taxon>
        <taxon>Magnoliopsida</taxon>
        <taxon>eudicotyledons</taxon>
        <taxon>Gunneridae</taxon>
        <taxon>Pentapetalae</taxon>
        <taxon>rosids</taxon>
        <taxon>fabids</taxon>
        <taxon>Fabales</taxon>
        <taxon>Fabaceae</taxon>
        <taxon>Papilionoideae</taxon>
        <taxon>50 kb inversion clade</taxon>
        <taxon>dalbergioids sensu lato</taxon>
        <taxon>Dalbergieae</taxon>
        <taxon>Pterocarpus clade</taxon>
        <taxon>Stylosanthes</taxon>
    </lineage>
</organism>
<gene>
    <name evidence="1" type="ORF">PIB30_046515</name>
</gene>
<accession>A0ABU6YHJ8</accession>
<reference evidence="1 2" key="1">
    <citation type="journal article" date="2023" name="Plants (Basel)">
        <title>Bridging the Gap: Combining Genomics and Transcriptomics Approaches to Understand Stylosanthes scabra, an Orphan Legume from the Brazilian Caatinga.</title>
        <authorList>
            <person name="Ferreira-Neto J.R.C."/>
            <person name="da Silva M.D."/>
            <person name="Binneck E."/>
            <person name="de Melo N.F."/>
            <person name="da Silva R.H."/>
            <person name="de Melo A.L.T.M."/>
            <person name="Pandolfi V."/>
            <person name="Bustamante F.O."/>
            <person name="Brasileiro-Vidal A.C."/>
            <person name="Benko-Iseppon A.M."/>
        </authorList>
    </citation>
    <scope>NUCLEOTIDE SEQUENCE [LARGE SCALE GENOMIC DNA]</scope>
    <source>
        <tissue evidence="1">Leaves</tissue>
    </source>
</reference>
<evidence type="ECO:0008006" key="3">
    <source>
        <dbReference type="Google" id="ProtNLM"/>
    </source>
</evidence>
<sequence>MAKNLGKVVVVVARNSGAADAPLLLHCLLPLKALVHLHHHPLAVVVADFLVSSLIPSAWLLYTSLPESLSNDVLCPQFFSPHDRMYEYGPCNSDFRFVPRWNKRMYDELLPTLG</sequence>